<accession>A0A8J7AA23</accession>
<comment type="caution">
    <text evidence="2">The sequence shown here is derived from an EMBL/GenBank/DDBJ whole genome shotgun (WGS) entry which is preliminary data.</text>
</comment>
<sequence length="729" mass="78150">MSFKRRQFLLFLGAAAGTTAVGVRGQGQSLVVSQTAQAASPPGGFLPLQGPLPYEGIGLADVKQLDYYSRYQIQDDLVLPQGYTYDVIASWGDPLGDSRVGYNNDYLSFVPTGPDEGYLTVNFEYISADTWSKTLEPVTGKVLPFAEVAAALEAQDGEVNAFELPDDDPLKAQIREISKEALLDQGLGVISVRRDTDGRWVRTNSDADRRISGISGLEDDRYLRVTGPAAAVFIKQTGQGYMDSLGAFVIGSFGNCAGGTTPWGTALSAEENFQDQVPEAVYADGTAFSPREKAFDDGIDGQGNVLGLSCNKYGWIVEVDPSNPDDFGTKHSWLGRYRHEAVGIRVEAGSPLAFYSGCDRRGGHVYKFVSSNPVTNPQDKANSQLLADGMLYAAKFNPDGSGTWIPLTMDTAVDPVLPSTVVGGMVTLPNRPEGGFIKVEDDAVAQAMKQQYGTLGDLYEGSDLEKQGAILIDAHFAASAAGSTTTARPEDTMVAPDGTLFIAFTSGLPGGDGGPDTAIFQGPNGEEEYEYGWIMKLMEDSNDPAAMSFQWEMFAAGGEPAEGGLGFSNPDNLEFDAKGNLWMVTDMSTSAHNQPVPARINEQGETLSQKELLGIFGNNAIWQIPTTGDRAGSAYLFGYGPMECEMTGPYFTPDNTTLFLSAQHPGEVNGQRQAMAAETRSFAMQTTDGVPFIQAREVPIGSNWPGKNPNDPPKPSVVAVRRLDGEPLS</sequence>
<reference evidence="2" key="1">
    <citation type="submission" date="2020-10" db="EMBL/GenBank/DDBJ databases">
        <authorList>
            <person name="Castelo-Branco R."/>
            <person name="Eusebio N."/>
            <person name="Adriana R."/>
            <person name="Vieira A."/>
            <person name="Brugerolle De Fraissinette N."/>
            <person name="Rezende De Castro R."/>
            <person name="Schneider M.P."/>
            <person name="Vasconcelos V."/>
            <person name="Leao P.N."/>
        </authorList>
    </citation>
    <scope>NUCLEOTIDE SEQUENCE</scope>
    <source>
        <strain evidence="2">LEGE 07310</strain>
    </source>
</reference>
<dbReference type="InterPro" id="IPR006311">
    <property type="entry name" value="TAT_signal"/>
</dbReference>
<evidence type="ECO:0000313" key="2">
    <source>
        <dbReference type="EMBL" id="MBE9080222.1"/>
    </source>
</evidence>
<dbReference type="PANTHER" id="PTHR35399:SF2">
    <property type="entry name" value="DUF839 DOMAIN-CONTAINING PROTEIN"/>
    <property type="match status" value="1"/>
</dbReference>
<dbReference type="RefSeq" id="WP_193911956.1">
    <property type="nucleotide sequence ID" value="NZ_JADEXG010000092.1"/>
</dbReference>
<evidence type="ECO:0000313" key="3">
    <source>
        <dbReference type="Proteomes" id="UP000636505"/>
    </source>
</evidence>
<dbReference type="InterPro" id="IPR008557">
    <property type="entry name" value="PhoX"/>
</dbReference>
<dbReference type="AlphaFoldDB" id="A0A8J7AA23"/>
<keyword evidence="3" id="KW-1185">Reference proteome</keyword>
<protein>
    <submittedName>
        <fullName evidence="2">DUF839 domain-containing protein</fullName>
    </submittedName>
</protein>
<proteinExistence type="predicted"/>
<dbReference type="PANTHER" id="PTHR35399">
    <property type="entry name" value="SLR8030 PROTEIN"/>
    <property type="match status" value="1"/>
</dbReference>
<dbReference type="PROSITE" id="PS51318">
    <property type="entry name" value="TAT"/>
    <property type="match status" value="1"/>
</dbReference>
<name>A0A8J7AA23_9CYAN</name>
<dbReference type="EMBL" id="JADEXG010000092">
    <property type="protein sequence ID" value="MBE9080222.1"/>
    <property type="molecule type" value="Genomic_DNA"/>
</dbReference>
<feature type="region of interest" description="Disordered" evidence="1">
    <location>
        <begin position="700"/>
        <end position="729"/>
    </location>
</feature>
<organism evidence="2 3">
    <name type="scientific">Vasconcelosia minhoensis LEGE 07310</name>
    <dbReference type="NCBI Taxonomy" id="915328"/>
    <lineage>
        <taxon>Bacteria</taxon>
        <taxon>Bacillati</taxon>
        <taxon>Cyanobacteriota</taxon>
        <taxon>Cyanophyceae</taxon>
        <taxon>Nodosilineales</taxon>
        <taxon>Cymatolegaceae</taxon>
        <taxon>Vasconcelosia</taxon>
        <taxon>Vasconcelosia minhoensis</taxon>
    </lineage>
</organism>
<evidence type="ECO:0000256" key="1">
    <source>
        <dbReference type="SAM" id="MobiDB-lite"/>
    </source>
</evidence>
<dbReference type="Proteomes" id="UP000636505">
    <property type="component" value="Unassembled WGS sequence"/>
</dbReference>
<dbReference type="Pfam" id="PF05787">
    <property type="entry name" value="PhoX"/>
    <property type="match status" value="1"/>
</dbReference>
<gene>
    <name evidence="2" type="ORF">IQ241_23530</name>
</gene>